<dbReference type="InterPro" id="IPR041371">
    <property type="entry name" value="GH92_N"/>
</dbReference>
<dbReference type="SUPFAM" id="SSF48208">
    <property type="entry name" value="Six-hairpin glycosidases"/>
    <property type="match status" value="1"/>
</dbReference>
<organism evidence="8 9">
    <name type="scientific">Hufsiella ginkgonis</name>
    <dbReference type="NCBI Taxonomy" id="2695274"/>
    <lineage>
        <taxon>Bacteria</taxon>
        <taxon>Pseudomonadati</taxon>
        <taxon>Bacteroidota</taxon>
        <taxon>Sphingobacteriia</taxon>
        <taxon>Sphingobacteriales</taxon>
        <taxon>Sphingobacteriaceae</taxon>
        <taxon>Hufsiella</taxon>
    </lineage>
</organism>
<protein>
    <recommendedName>
        <fullName evidence="10">Glycoside hydrolase family 92 protein</fullName>
    </recommendedName>
</protein>
<dbReference type="SUPFAM" id="SSF49785">
    <property type="entry name" value="Galactose-binding domain-like"/>
    <property type="match status" value="1"/>
</dbReference>
<gene>
    <name evidence="8" type="ORF">GS398_08915</name>
</gene>
<dbReference type="InterPro" id="IPR012939">
    <property type="entry name" value="Glyco_hydro_92"/>
</dbReference>
<dbReference type="PANTHER" id="PTHR12143">
    <property type="entry name" value="PEPTIDE N-GLYCANASE PNGASE -RELATED"/>
    <property type="match status" value="1"/>
</dbReference>
<dbReference type="InterPro" id="IPR050883">
    <property type="entry name" value="PNGase"/>
</dbReference>
<evidence type="ECO:0000256" key="4">
    <source>
        <dbReference type="SAM" id="SignalP"/>
    </source>
</evidence>
<comment type="cofactor">
    <cofactor evidence="1">
        <name>Ca(2+)</name>
        <dbReference type="ChEBI" id="CHEBI:29108"/>
    </cofactor>
</comment>
<accession>A0A7K1XWR0</accession>
<evidence type="ECO:0000256" key="1">
    <source>
        <dbReference type="ARBA" id="ARBA00001913"/>
    </source>
</evidence>
<dbReference type="InterPro" id="IPR005887">
    <property type="entry name" value="GH92_a_mannosidase_put"/>
</dbReference>
<evidence type="ECO:0000259" key="7">
    <source>
        <dbReference type="Pfam" id="PF17678"/>
    </source>
</evidence>
<dbReference type="Gene3D" id="3.30.2080.10">
    <property type="entry name" value="GH92 mannosidase domain"/>
    <property type="match status" value="1"/>
</dbReference>
<evidence type="ECO:0000256" key="3">
    <source>
        <dbReference type="ARBA" id="ARBA00022837"/>
    </source>
</evidence>
<dbReference type="PANTHER" id="PTHR12143:SF39">
    <property type="entry name" value="SECRETED PROTEIN"/>
    <property type="match status" value="1"/>
</dbReference>
<keyword evidence="3" id="KW-0106">Calcium</keyword>
<proteinExistence type="predicted"/>
<evidence type="ECO:0008006" key="10">
    <source>
        <dbReference type="Google" id="ProtNLM"/>
    </source>
</evidence>
<sequence length="1055" mass="119122">MQTKSPVKLLLLLFCLLTASARGQNKTIWEIGAADNQSTGLALAPADYKRFLELDFGWEDRFYLVGYSKPEQDFPYVLPGPKDGWGGTASTSGIRSHLLNLLFGVDKLPAGGNYALVIDLLGYNYETPPLVKVTVNGKPSIFQLPKGPVKPLPTGAPSAGKEYLLNVPIDAATLHTGGNEIRVTSLDGSWMVFDQVKLVGPEGVKLESPQNIFIREIKPASYEVMQEGKRFQPLLVDLEHLSGTPRLSVRMDGKLIFEEIIERGRHQFEAPMPPVTTAKRSRYEVLADGRTIESGSVDRSPNKLTTYADYVDTKLGTAHSRWMIAPGPWMPFSMVKMSPDNQNDGWQAGYDPTFESVGSFTHIHEWTMAGLGMLPVNGPLKTKVGDQRAAPGEGYRSQIDKQSEEAPLGYYKVQLTDYQVKAEMTATTRASFQRYTYPKGTDSRIMIDLQVPAENKYLLNEVTLRKVSDRRIEGYCKQLAPQVWIAQAGASEQEYTVNFVIEFDQPIRKFGTWINDDVKDGDLVSIKDAKDAGAFVEFDTRQNQVVQVRTGMSYVDIAGASKNLWTEITGPFGWSFDKVRDFNRETWNGLLGRVKITTSDRREKVRFYTNMYRALCSRNTFSDVDGKWVDATEKVQQLKNANEVALGCDAFWNTFWNLNQFWNLVTPDWSSRWVKSQLAMYDANGWLAKGPAGMEYIPVMVAEHEIPLITSAYQMGIRDYDVNKAFEAARKTVSSPQTRVGGALAGNADYEAYMKYHYVPYDKGRFSNTLEYAFDDWTVAQFARSLGKKSEYEEFSKRSLWWKNAIDEETGYARLRKSDGSWFPGFDPFRSGANEHYVEGNAWQLTFFVPQDIPGLAKSIGEDKFRERLQWGFNESVKWRFNAPNDAYWDYPVIQGNQQSMHFAFLFNWVKQPWLTQQWSRSIIDRYYGYDIANAYLGDEDQGQMSAWFIMAALGLFQTDGGSRIDPIYEIASPVFPKVTIDLGGRYGRGKTFDINALNVSRGNKYVQSAVLNGKKLDTFWFPASELLKGGKLELVMGPQPNKNWGIANLPAAAK</sequence>
<feature type="signal peptide" evidence="4">
    <location>
        <begin position="1"/>
        <end position="23"/>
    </location>
</feature>
<dbReference type="GO" id="GO:0030246">
    <property type="term" value="F:carbohydrate binding"/>
    <property type="evidence" value="ECO:0007669"/>
    <property type="project" value="InterPro"/>
</dbReference>
<dbReference type="InterPro" id="IPR008928">
    <property type="entry name" value="6-hairpin_glycosidase_sf"/>
</dbReference>
<dbReference type="Gene3D" id="1.20.1050.60">
    <property type="entry name" value="alpha-1,2-mannosidase"/>
    <property type="match status" value="1"/>
</dbReference>
<keyword evidence="4" id="KW-0732">Signal</keyword>
<dbReference type="Pfam" id="PF14683">
    <property type="entry name" value="CBM-like"/>
    <property type="match status" value="1"/>
</dbReference>
<comment type="subunit">
    <text evidence="2">Monomer.</text>
</comment>
<name>A0A7K1XWR0_9SPHI</name>
<dbReference type="InterPro" id="IPR014718">
    <property type="entry name" value="GH-type_carb-bd"/>
</dbReference>
<reference evidence="8 9" key="1">
    <citation type="submission" date="2019-11" db="EMBL/GenBank/DDBJ databases">
        <title>Pedobacter sp. HMF7056 Genome sequencing and assembly.</title>
        <authorList>
            <person name="Kang H."/>
            <person name="Kim H."/>
            <person name="Joh K."/>
        </authorList>
    </citation>
    <scope>NUCLEOTIDE SEQUENCE [LARGE SCALE GENOMIC DNA]</scope>
    <source>
        <strain evidence="8 9">HMF7056</strain>
    </source>
</reference>
<dbReference type="Proteomes" id="UP000451233">
    <property type="component" value="Unassembled WGS sequence"/>
</dbReference>
<feature type="domain" description="Glycosyl hydrolase family 92 N-terminal" evidence="7">
    <location>
        <begin position="310"/>
        <end position="553"/>
    </location>
</feature>
<dbReference type="InterPro" id="IPR029411">
    <property type="entry name" value="RG-lyase_III"/>
</dbReference>
<dbReference type="NCBIfam" id="TIGR01180">
    <property type="entry name" value="aman2_put"/>
    <property type="match status" value="1"/>
</dbReference>
<evidence type="ECO:0000313" key="8">
    <source>
        <dbReference type="EMBL" id="MXV15421.1"/>
    </source>
</evidence>
<dbReference type="GO" id="GO:0000224">
    <property type="term" value="F:peptide-N4-(N-acetyl-beta-glucosaminyl)asparagine amidase activity"/>
    <property type="evidence" value="ECO:0007669"/>
    <property type="project" value="TreeGrafter"/>
</dbReference>
<evidence type="ECO:0000313" key="9">
    <source>
        <dbReference type="Proteomes" id="UP000451233"/>
    </source>
</evidence>
<dbReference type="Gene3D" id="2.70.98.10">
    <property type="match status" value="1"/>
</dbReference>
<dbReference type="EMBL" id="WVHS01000002">
    <property type="protein sequence ID" value="MXV15421.1"/>
    <property type="molecule type" value="Genomic_DNA"/>
</dbReference>
<dbReference type="RefSeq" id="WP_160906418.1">
    <property type="nucleotide sequence ID" value="NZ_WVHS01000002.1"/>
</dbReference>
<evidence type="ECO:0000259" key="5">
    <source>
        <dbReference type="Pfam" id="PF07971"/>
    </source>
</evidence>
<feature type="chain" id="PRO_5029855826" description="Glycoside hydrolase family 92 protein" evidence="4">
    <location>
        <begin position="24"/>
        <end position="1055"/>
    </location>
</feature>
<comment type="caution">
    <text evidence="8">The sequence shown here is derived from an EMBL/GenBank/DDBJ whole genome shotgun (WGS) entry which is preliminary data.</text>
</comment>
<evidence type="ECO:0000256" key="2">
    <source>
        <dbReference type="ARBA" id="ARBA00011245"/>
    </source>
</evidence>
<dbReference type="Pfam" id="PF17678">
    <property type="entry name" value="Glyco_hydro_92N"/>
    <property type="match status" value="1"/>
</dbReference>
<evidence type="ECO:0000259" key="6">
    <source>
        <dbReference type="Pfam" id="PF14683"/>
    </source>
</evidence>
<dbReference type="GO" id="GO:0006516">
    <property type="term" value="P:glycoprotein catabolic process"/>
    <property type="evidence" value="ECO:0007669"/>
    <property type="project" value="TreeGrafter"/>
</dbReference>
<dbReference type="GO" id="GO:0005975">
    <property type="term" value="P:carbohydrate metabolic process"/>
    <property type="evidence" value="ECO:0007669"/>
    <property type="project" value="InterPro"/>
</dbReference>
<dbReference type="Gene3D" id="1.20.1610.10">
    <property type="entry name" value="alpha-1,2-mannosidases domains"/>
    <property type="match status" value="1"/>
</dbReference>
<feature type="domain" description="Glycosyl hydrolase family 92" evidence="5">
    <location>
        <begin position="560"/>
        <end position="1039"/>
    </location>
</feature>
<dbReference type="GO" id="GO:0005829">
    <property type="term" value="C:cytosol"/>
    <property type="evidence" value="ECO:0007669"/>
    <property type="project" value="TreeGrafter"/>
</dbReference>
<feature type="domain" description="Rhamnogalacturonan lyase" evidence="6">
    <location>
        <begin position="27"/>
        <end position="198"/>
    </location>
</feature>
<dbReference type="InterPro" id="IPR008979">
    <property type="entry name" value="Galactose-bd-like_sf"/>
</dbReference>
<keyword evidence="9" id="KW-1185">Reference proteome</keyword>
<dbReference type="AlphaFoldDB" id="A0A7K1XWR0"/>
<dbReference type="Pfam" id="PF07971">
    <property type="entry name" value="Glyco_hydro_92"/>
    <property type="match status" value="1"/>
</dbReference>